<protein>
    <submittedName>
        <fullName evidence="1">Putative nucleotidyltransferase</fullName>
    </submittedName>
</protein>
<dbReference type="PANTHER" id="PTHR34817:SF1">
    <property type="entry name" value="NUCLEOTIDYLTRANSFERASE"/>
    <property type="match status" value="1"/>
</dbReference>
<evidence type="ECO:0000313" key="1">
    <source>
        <dbReference type="EMBL" id="QJA45519.1"/>
    </source>
</evidence>
<keyword evidence="1" id="KW-0808">Transferase</keyword>
<proteinExistence type="predicted"/>
<dbReference type="Pfam" id="PF10127">
    <property type="entry name" value="RlaP"/>
    <property type="match status" value="1"/>
</dbReference>
<dbReference type="GO" id="GO:0016740">
    <property type="term" value="F:transferase activity"/>
    <property type="evidence" value="ECO:0007669"/>
    <property type="project" value="UniProtKB-KW"/>
</dbReference>
<organism evidence="1">
    <name type="scientific">viral metagenome</name>
    <dbReference type="NCBI Taxonomy" id="1070528"/>
    <lineage>
        <taxon>unclassified sequences</taxon>
        <taxon>metagenomes</taxon>
        <taxon>organismal metagenomes</taxon>
    </lineage>
</organism>
<dbReference type="AlphaFoldDB" id="A0A6H1ZDH7"/>
<dbReference type="EMBL" id="MT143992">
    <property type="protein sequence ID" value="QJA45519.1"/>
    <property type="molecule type" value="Genomic_DNA"/>
</dbReference>
<reference evidence="1" key="1">
    <citation type="submission" date="2020-03" db="EMBL/GenBank/DDBJ databases">
        <title>The deep terrestrial virosphere.</title>
        <authorList>
            <person name="Holmfeldt K."/>
            <person name="Nilsson E."/>
            <person name="Simone D."/>
            <person name="Lopez-Fernandez M."/>
            <person name="Wu X."/>
            <person name="de Brujin I."/>
            <person name="Lundin D."/>
            <person name="Andersson A."/>
            <person name="Bertilsson S."/>
            <person name="Dopson M."/>
        </authorList>
    </citation>
    <scope>NUCLEOTIDE SEQUENCE</scope>
    <source>
        <strain evidence="1">TM448A00246</strain>
    </source>
</reference>
<dbReference type="PANTHER" id="PTHR34817">
    <property type="entry name" value="NUCLEOTIDYLTRANSFERASE"/>
    <property type="match status" value="1"/>
</dbReference>
<gene>
    <name evidence="1" type="ORF">TM448A00246_0010</name>
</gene>
<dbReference type="InterPro" id="IPR018775">
    <property type="entry name" value="RlaP"/>
</dbReference>
<name>A0A6H1ZDH7_9ZZZZ</name>
<sequence length="312" mass="36185">MDERTIAIENEILRVRSGSHLYGTNTEKSDEDFISIFIPTEDYLLGLNNIEQVDLGTEDKNELGKNTEDAIDCISYTLEKFVRLALQNNPNILELLFVNKANIIRINSIGEELLSLTNDFLSEESIRKRFIGYAHAQKSKMIIKTSNYEEIVAAIQLLEDSQVKWLNDLPVIAPLVRVKDYIKVGDIRFQANLTKKSALKILRDRATHFGWRTELIKKFGYETKFASHLIRLLIECIELLETGTLSFPLKNRYLLLEIKEGRYSLEETLQRATNLEDYIRALDHHKLKGKKSDFHKVNNFLIETHWNSICYC</sequence>
<accession>A0A6H1ZDH7</accession>